<dbReference type="AlphaFoldDB" id="A0A4C1W581"/>
<dbReference type="Proteomes" id="UP000299102">
    <property type="component" value="Unassembled WGS sequence"/>
</dbReference>
<gene>
    <name evidence="1" type="ORF">EVAR_28057_1</name>
</gene>
<evidence type="ECO:0000313" key="1">
    <source>
        <dbReference type="EMBL" id="GBP46478.1"/>
    </source>
</evidence>
<accession>A0A4C1W581</accession>
<comment type="caution">
    <text evidence="1">The sequence shown here is derived from an EMBL/GenBank/DDBJ whole genome shotgun (WGS) entry which is preliminary data.</text>
</comment>
<organism evidence="1 2">
    <name type="scientific">Eumeta variegata</name>
    <name type="common">Bagworm moth</name>
    <name type="synonym">Eumeta japonica</name>
    <dbReference type="NCBI Taxonomy" id="151549"/>
    <lineage>
        <taxon>Eukaryota</taxon>
        <taxon>Metazoa</taxon>
        <taxon>Ecdysozoa</taxon>
        <taxon>Arthropoda</taxon>
        <taxon>Hexapoda</taxon>
        <taxon>Insecta</taxon>
        <taxon>Pterygota</taxon>
        <taxon>Neoptera</taxon>
        <taxon>Endopterygota</taxon>
        <taxon>Lepidoptera</taxon>
        <taxon>Glossata</taxon>
        <taxon>Ditrysia</taxon>
        <taxon>Tineoidea</taxon>
        <taxon>Psychidae</taxon>
        <taxon>Oiketicinae</taxon>
        <taxon>Eumeta</taxon>
    </lineage>
</organism>
<proteinExistence type="predicted"/>
<dbReference type="EMBL" id="BGZK01000484">
    <property type="protein sequence ID" value="GBP46478.1"/>
    <property type="molecule type" value="Genomic_DNA"/>
</dbReference>
<keyword evidence="2" id="KW-1185">Reference proteome</keyword>
<name>A0A4C1W581_EUMVA</name>
<protein>
    <submittedName>
        <fullName evidence="1">Uncharacterized protein</fullName>
    </submittedName>
</protein>
<sequence length="104" mass="11830">MLLEVYRSFKEHEKIIVGSSLTVTRSHRFSNAHVQSDSMIIFAHGSRDTAIEFSDVYTRGVCLGPGYPRDPGPGDEHPNYVRLLPTNCRTQRRYLNFNPPLVVP</sequence>
<reference evidence="1 2" key="1">
    <citation type="journal article" date="2019" name="Commun. Biol.">
        <title>The bagworm genome reveals a unique fibroin gene that provides high tensile strength.</title>
        <authorList>
            <person name="Kono N."/>
            <person name="Nakamura H."/>
            <person name="Ohtoshi R."/>
            <person name="Tomita M."/>
            <person name="Numata K."/>
            <person name="Arakawa K."/>
        </authorList>
    </citation>
    <scope>NUCLEOTIDE SEQUENCE [LARGE SCALE GENOMIC DNA]</scope>
</reference>
<evidence type="ECO:0000313" key="2">
    <source>
        <dbReference type="Proteomes" id="UP000299102"/>
    </source>
</evidence>